<proteinExistence type="predicted"/>
<dbReference type="GeneID" id="80535442"/>
<reference evidence="3 4" key="1">
    <citation type="journal article" date="2017" name="Microbiome">
        <title>Virome comparisons in wild-diseased and healthy captive giant pandas.</title>
        <authorList>
            <person name="Zhang W."/>
            <person name="Yang S."/>
            <person name="Shan T."/>
            <person name="Hou R."/>
            <person name="Liu Z."/>
            <person name="Li W."/>
            <person name="Guo L."/>
            <person name="Wang Y."/>
            <person name="Chen P."/>
            <person name="Wang X."/>
            <person name="Feng F."/>
            <person name="Wang H."/>
            <person name="Chen C."/>
            <person name="Shen Q."/>
            <person name="Zhou C."/>
            <person name="Hua X."/>
            <person name="Cui L."/>
            <person name="Deng X."/>
            <person name="Zhang Z."/>
            <person name="Qi D."/>
            <person name="Delwart E."/>
        </authorList>
    </citation>
    <scope>NUCLEOTIDE SEQUENCE [LARGE SCALE GENOMIC DNA]</scope>
    <source>
        <strain evidence="4">gpan20684</strain>
    </source>
</reference>
<protein>
    <submittedName>
        <fullName evidence="3">ORF2</fullName>
    </submittedName>
</protein>
<dbReference type="Pfam" id="PF02957">
    <property type="entry name" value="TT_ORF2-like"/>
    <property type="match status" value="1"/>
</dbReference>
<evidence type="ECO:0000256" key="1">
    <source>
        <dbReference type="SAM" id="MobiDB-lite"/>
    </source>
</evidence>
<dbReference type="RefSeq" id="YP_010797541.1">
    <property type="nucleotide sequence ID" value="NC_076198.1"/>
</dbReference>
<dbReference type="KEGG" id="vg:80535442"/>
<dbReference type="InterPro" id="IPR004118">
    <property type="entry name" value="HEV_TT_vir_Orf2/Gyrovir_Vp2_N"/>
</dbReference>
<name>A0A220IGL3_9VIRU</name>
<keyword evidence="4" id="KW-1185">Reference proteome</keyword>
<feature type="region of interest" description="Disordered" evidence="1">
    <location>
        <begin position="42"/>
        <end position="75"/>
    </location>
</feature>
<dbReference type="EMBL" id="MF327557">
    <property type="protein sequence ID" value="ASH99134.1"/>
    <property type="molecule type" value="Genomic_DNA"/>
</dbReference>
<organism evidence="3 4">
    <name type="scientific">Giant panda anellovirus</name>
    <dbReference type="NCBI Taxonomy" id="2016460"/>
    <lineage>
        <taxon>Viruses</taxon>
        <taxon>Monodnaviria</taxon>
        <taxon>Shotokuvirae</taxon>
        <taxon>Commensaviricota</taxon>
        <taxon>Cardeaviricetes</taxon>
        <taxon>Sanitavirales</taxon>
        <taxon>Anelloviridae</taxon>
    </lineage>
</organism>
<evidence type="ECO:0000313" key="4">
    <source>
        <dbReference type="Proteomes" id="UP000678825"/>
    </source>
</evidence>
<evidence type="ECO:0000313" key="3">
    <source>
        <dbReference type="EMBL" id="ASH99134.1"/>
    </source>
</evidence>
<dbReference type="Proteomes" id="UP000678825">
    <property type="component" value="Segment"/>
</dbReference>
<feature type="domain" description="Hepatitis TT virus Orf2/Gyrovirus Vp2 N-terminal" evidence="2">
    <location>
        <begin position="15"/>
        <end position="53"/>
    </location>
</feature>
<evidence type="ECO:0000259" key="2">
    <source>
        <dbReference type="Pfam" id="PF02957"/>
    </source>
</evidence>
<sequence>MNPADPRNDLSIQRDRWLVTVVASHNLWCDCTDYRTHIPGWPGAEDGDAAGTGAAGAGTREGDSPGEDASPTDSELVAVDFDLKIAEDTDAETG</sequence>
<accession>A0A220IGL3</accession>